<keyword evidence="2" id="KW-1185">Reference proteome</keyword>
<dbReference type="Proteomes" id="UP000257039">
    <property type="component" value="Unassembled WGS sequence"/>
</dbReference>
<dbReference type="Gene3D" id="1.25.40.10">
    <property type="entry name" value="Tetratricopeptide repeat domain"/>
    <property type="match status" value="1"/>
</dbReference>
<name>A0A4V1IP13_9GAMM</name>
<proteinExistence type="predicted"/>
<dbReference type="EMBL" id="NDXW01000001">
    <property type="protein sequence ID" value="RDH45631.1"/>
    <property type="molecule type" value="Genomic_DNA"/>
</dbReference>
<dbReference type="SUPFAM" id="SSF81901">
    <property type="entry name" value="HCP-like"/>
    <property type="match status" value="1"/>
</dbReference>
<reference evidence="1 2" key="1">
    <citation type="submission" date="2017-04" db="EMBL/GenBank/DDBJ databases">
        <title>Draft genome sequence of Zooshikella ganghwensis VG4 isolated from Red Sea sediments.</title>
        <authorList>
            <person name="Rehman Z."/>
            <person name="Alam I."/>
            <person name="Kamau A."/>
            <person name="Bajic V."/>
            <person name="Leiknes T."/>
        </authorList>
    </citation>
    <scope>NUCLEOTIDE SEQUENCE [LARGE SCALE GENOMIC DNA]</scope>
    <source>
        <strain evidence="1 2">VG4</strain>
    </source>
</reference>
<accession>A0A4V1IP13</accession>
<protein>
    <submittedName>
        <fullName evidence="1">Sel1 repeat family protein</fullName>
    </submittedName>
</protein>
<dbReference type="SMART" id="SM00671">
    <property type="entry name" value="SEL1"/>
    <property type="match status" value="3"/>
</dbReference>
<gene>
    <name evidence="1" type="ORF">B9G39_20455</name>
</gene>
<dbReference type="InterPro" id="IPR050767">
    <property type="entry name" value="Sel1_AlgK"/>
</dbReference>
<organism evidence="1 2">
    <name type="scientific">Zooshikella ganghwensis</name>
    <dbReference type="NCBI Taxonomy" id="202772"/>
    <lineage>
        <taxon>Bacteria</taxon>
        <taxon>Pseudomonadati</taxon>
        <taxon>Pseudomonadota</taxon>
        <taxon>Gammaproteobacteria</taxon>
        <taxon>Oceanospirillales</taxon>
        <taxon>Zooshikellaceae</taxon>
        <taxon>Zooshikella</taxon>
    </lineage>
</organism>
<dbReference type="InterPro" id="IPR011990">
    <property type="entry name" value="TPR-like_helical_dom_sf"/>
</dbReference>
<comment type="caution">
    <text evidence="1">The sequence shown here is derived from an EMBL/GenBank/DDBJ whole genome shotgun (WGS) entry which is preliminary data.</text>
</comment>
<evidence type="ECO:0000313" key="1">
    <source>
        <dbReference type="EMBL" id="RDH45631.1"/>
    </source>
</evidence>
<dbReference type="PANTHER" id="PTHR11102:SF160">
    <property type="entry name" value="ERAD-ASSOCIATED E3 UBIQUITIN-PROTEIN LIGASE COMPONENT HRD3"/>
    <property type="match status" value="1"/>
</dbReference>
<dbReference type="AlphaFoldDB" id="A0A4V1IP13"/>
<dbReference type="Pfam" id="PF08238">
    <property type="entry name" value="Sel1"/>
    <property type="match status" value="3"/>
</dbReference>
<sequence length="151" mass="17011">MNLDRIEKYEDIIELDDSAESKLVDLAEVGDSDALYVLGIAYYDGDLPPRRTDEGVKLLKKASDLGHIKARHDLACFHYYGFNLPAEFQSYEKAVELFELNINENYVPSLVFLSSMYQKGEGVEVDTKKAAKLLKLAMDNGYVPESTLQGH</sequence>
<evidence type="ECO:0000313" key="2">
    <source>
        <dbReference type="Proteomes" id="UP000257039"/>
    </source>
</evidence>
<dbReference type="PANTHER" id="PTHR11102">
    <property type="entry name" value="SEL-1-LIKE PROTEIN"/>
    <property type="match status" value="1"/>
</dbReference>
<dbReference type="RefSeq" id="WP_094788567.1">
    <property type="nucleotide sequence ID" value="NZ_NDXW01000001.1"/>
</dbReference>
<dbReference type="InterPro" id="IPR006597">
    <property type="entry name" value="Sel1-like"/>
</dbReference>